<reference evidence="3" key="1">
    <citation type="journal article" date="2021" name="Nat. Commun.">
        <title>Genetic determinants of endophytism in the Arabidopsis root mycobiome.</title>
        <authorList>
            <person name="Mesny F."/>
            <person name="Miyauchi S."/>
            <person name="Thiergart T."/>
            <person name="Pickel B."/>
            <person name="Atanasova L."/>
            <person name="Karlsson M."/>
            <person name="Huettel B."/>
            <person name="Barry K.W."/>
            <person name="Haridas S."/>
            <person name="Chen C."/>
            <person name="Bauer D."/>
            <person name="Andreopoulos W."/>
            <person name="Pangilinan J."/>
            <person name="LaButti K."/>
            <person name="Riley R."/>
            <person name="Lipzen A."/>
            <person name="Clum A."/>
            <person name="Drula E."/>
            <person name="Henrissat B."/>
            <person name="Kohler A."/>
            <person name="Grigoriev I.V."/>
            <person name="Martin F.M."/>
            <person name="Hacquard S."/>
        </authorList>
    </citation>
    <scope>NUCLEOTIDE SEQUENCE</scope>
    <source>
        <strain evidence="3">MPI-CAGE-AT-0147</strain>
    </source>
</reference>
<keyword evidence="2" id="KW-1133">Transmembrane helix</keyword>
<dbReference type="OrthoDB" id="2150604at2759"/>
<gene>
    <name evidence="3" type="ORF">EDB81DRAFT_37580</name>
</gene>
<evidence type="ECO:0000256" key="2">
    <source>
        <dbReference type="SAM" id="Phobius"/>
    </source>
</evidence>
<protein>
    <submittedName>
        <fullName evidence="3">Uncharacterized protein</fullName>
    </submittedName>
</protein>
<feature type="transmembrane region" description="Helical" evidence="2">
    <location>
        <begin position="75"/>
        <end position="95"/>
    </location>
</feature>
<accession>A0A9P9JJ04</accession>
<sequence length="244" mass="27398">MSTSPLLDPMAERSGSGDYSPLHKKTRRSCSSFFRDALGPSWIVYDAICYMANTEDPEERDQLTRNWRDHKIEELRFVGTVGALLAGCLASTGSWPNVLPDGRDKPWSVRACWYSGLLFALFALIVSCQQSMRLHRLSAHRDGLQYIRASLTGQKRSDGRRPLKLQVYAWEAGAVFLTASIVCAITGLTALVWLGSMYGEDNDPEKDGRWEDNKKMAIAFTVTLVLCLLTFLSSQVAMTRIHRE</sequence>
<keyword evidence="2" id="KW-0812">Transmembrane</keyword>
<feature type="transmembrane region" description="Helical" evidence="2">
    <location>
        <begin position="216"/>
        <end position="238"/>
    </location>
</feature>
<organism evidence="3 4">
    <name type="scientific">Dactylonectria macrodidyma</name>
    <dbReference type="NCBI Taxonomy" id="307937"/>
    <lineage>
        <taxon>Eukaryota</taxon>
        <taxon>Fungi</taxon>
        <taxon>Dikarya</taxon>
        <taxon>Ascomycota</taxon>
        <taxon>Pezizomycotina</taxon>
        <taxon>Sordariomycetes</taxon>
        <taxon>Hypocreomycetidae</taxon>
        <taxon>Hypocreales</taxon>
        <taxon>Nectriaceae</taxon>
        <taxon>Dactylonectria</taxon>
    </lineage>
</organism>
<evidence type="ECO:0000313" key="3">
    <source>
        <dbReference type="EMBL" id="KAH7176442.1"/>
    </source>
</evidence>
<feature type="transmembrane region" description="Helical" evidence="2">
    <location>
        <begin position="167"/>
        <end position="196"/>
    </location>
</feature>
<name>A0A9P9JJ04_9HYPO</name>
<dbReference type="Proteomes" id="UP000738349">
    <property type="component" value="Unassembled WGS sequence"/>
</dbReference>
<feature type="region of interest" description="Disordered" evidence="1">
    <location>
        <begin position="1"/>
        <end position="24"/>
    </location>
</feature>
<feature type="transmembrane region" description="Helical" evidence="2">
    <location>
        <begin position="107"/>
        <end position="126"/>
    </location>
</feature>
<dbReference type="AlphaFoldDB" id="A0A9P9JJ04"/>
<keyword evidence="4" id="KW-1185">Reference proteome</keyword>
<evidence type="ECO:0000313" key="4">
    <source>
        <dbReference type="Proteomes" id="UP000738349"/>
    </source>
</evidence>
<keyword evidence="2" id="KW-0472">Membrane</keyword>
<comment type="caution">
    <text evidence="3">The sequence shown here is derived from an EMBL/GenBank/DDBJ whole genome shotgun (WGS) entry which is preliminary data.</text>
</comment>
<evidence type="ECO:0000256" key="1">
    <source>
        <dbReference type="SAM" id="MobiDB-lite"/>
    </source>
</evidence>
<proteinExistence type="predicted"/>
<dbReference type="EMBL" id="JAGMUV010000001">
    <property type="protein sequence ID" value="KAH7176442.1"/>
    <property type="molecule type" value="Genomic_DNA"/>
</dbReference>